<protein>
    <submittedName>
        <fullName evidence="2">Uncharacterized protein</fullName>
    </submittedName>
</protein>
<organism evidence="2">
    <name type="scientific">Salmonella enterica subsp. enterica serovar Pensacola</name>
    <dbReference type="NCBI Taxonomy" id="34042"/>
    <lineage>
        <taxon>Bacteria</taxon>
        <taxon>Pseudomonadati</taxon>
        <taxon>Pseudomonadota</taxon>
        <taxon>Gammaproteobacteria</taxon>
        <taxon>Enterobacterales</taxon>
        <taxon>Enterobacteriaceae</taxon>
        <taxon>Salmonella</taxon>
    </lineage>
</organism>
<name>A0A602YYI0_SALET</name>
<reference evidence="2" key="1">
    <citation type="submission" date="2018-07" db="EMBL/GenBank/DDBJ databases">
        <authorList>
            <consortium name="PulseNet: The National Subtyping Network for Foodborne Disease Surveillance"/>
            <person name="Tarr C.L."/>
            <person name="Trees E."/>
            <person name="Katz L.S."/>
            <person name="Carleton-Romer H.A."/>
            <person name="Stroika S."/>
            <person name="Kucerova Z."/>
            <person name="Roache K.F."/>
            <person name="Sabol A.L."/>
            <person name="Besser J."/>
            <person name="Gerner-Smidt P."/>
        </authorList>
    </citation>
    <scope>NUCLEOTIDE SEQUENCE [LARGE SCALE GENOMIC DNA]</scope>
    <source>
        <strain evidence="2">PNUSAS006183</strain>
    </source>
</reference>
<sequence>MFTFSLKNEILSARQGKARQGKARQGKARQGKARQGKAVESGQPLLRKSIYTESGISSTGSFCLIFPVSLFTSLIPLPLAYPQ</sequence>
<dbReference type="Proteomes" id="UP000839894">
    <property type="component" value="Unassembled WGS sequence"/>
</dbReference>
<accession>A0A602YYI0</accession>
<gene>
    <name evidence="2" type="ORF">BWQ27_08435</name>
</gene>
<feature type="compositionally biased region" description="Basic residues" evidence="1">
    <location>
        <begin position="16"/>
        <end position="35"/>
    </location>
</feature>
<proteinExistence type="predicted"/>
<dbReference type="EMBL" id="AAKOBS010000007">
    <property type="protein sequence ID" value="ECT8496230.1"/>
    <property type="molecule type" value="Genomic_DNA"/>
</dbReference>
<dbReference type="AlphaFoldDB" id="A0A602YYI0"/>
<comment type="caution">
    <text evidence="2">The sequence shown here is derived from an EMBL/GenBank/DDBJ whole genome shotgun (WGS) entry which is preliminary data.</text>
</comment>
<evidence type="ECO:0000313" key="2">
    <source>
        <dbReference type="EMBL" id="ECT8496230.1"/>
    </source>
</evidence>
<evidence type="ECO:0000256" key="1">
    <source>
        <dbReference type="SAM" id="MobiDB-lite"/>
    </source>
</evidence>
<feature type="region of interest" description="Disordered" evidence="1">
    <location>
        <begin position="13"/>
        <end position="41"/>
    </location>
</feature>